<evidence type="ECO:0000256" key="2">
    <source>
        <dbReference type="ARBA" id="ARBA00022723"/>
    </source>
</evidence>
<dbReference type="Pfam" id="PF04324">
    <property type="entry name" value="Fer2_BFD"/>
    <property type="match status" value="1"/>
</dbReference>
<keyword evidence="8" id="KW-1185">Reference proteome</keyword>
<dbReference type="InterPro" id="IPR007419">
    <property type="entry name" value="BFD-like_2Fe2S-bd_dom"/>
</dbReference>
<protein>
    <submittedName>
        <fullName evidence="7">(2Fe-2S)-binding protein</fullName>
    </submittedName>
</protein>
<comment type="caution">
    <text evidence="7">The sequence shown here is derived from an EMBL/GenBank/DDBJ whole genome shotgun (WGS) entry which is preliminary data.</text>
</comment>
<evidence type="ECO:0000256" key="1">
    <source>
        <dbReference type="ARBA" id="ARBA00022714"/>
    </source>
</evidence>
<evidence type="ECO:0000256" key="3">
    <source>
        <dbReference type="ARBA" id="ARBA00023004"/>
    </source>
</evidence>
<gene>
    <name evidence="7" type="ORF">PN838_06650</name>
</gene>
<keyword evidence="4" id="KW-0411">Iron-sulfur</keyword>
<dbReference type="Proteomes" id="UP001528411">
    <property type="component" value="Unassembled WGS sequence"/>
</dbReference>
<dbReference type="EMBL" id="JAQOMS010000002">
    <property type="protein sequence ID" value="MDC2888488.1"/>
    <property type="molecule type" value="Genomic_DNA"/>
</dbReference>
<dbReference type="InterPro" id="IPR052371">
    <property type="entry name" value="BFD-associated_ferredoxin"/>
</dbReference>
<evidence type="ECO:0000313" key="7">
    <source>
        <dbReference type="EMBL" id="MDC2888488.1"/>
    </source>
</evidence>
<keyword evidence="3" id="KW-0408">Iron</keyword>
<evidence type="ECO:0000256" key="4">
    <source>
        <dbReference type="ARBA" id="ARBA00023014"/>
    </source>
</evidence>
<dbReference type="PANTHER" id="PTHR37424">
    <property type="entry name" value="BACTERIOFERRITIN-ASSOCIATED FERREDOXIN"/>
    <property type="match status" value="1"/>
</dbReference>
<keyword evidence="2" id="KW-0479">Metal-binding</keyword>
<evidence type="ECO:0000259" key="6">
    <source>
        <dbReference type="Pfam" id="PF04324"/>
    </source>
</evidence>
<evidence type="ECO:0000313" key="8">
    <source>
        <dbReference type="Proteomes" id="UP001528411"/>
    </source>
</evidence>
<organism evidence="7 8">
    <name type="scientific">Psychrosphaera algicola</name>
    <dbReference type="NCBI Taxonomy" id="3023714"/>
    <lineage>
        <taxon>Bacteria</taxon>
        <taxon>Pseudomonadati</taxon>
        <taxon>Pseudomonadota</taxon>
        <taxon>Gammaproteobacteria</taxon>
        <taxon>Alteromonadales</taxon>
        <taxon>Pseudoalteromonadaceae</taxon>
        <taxon>Psychrosphaera</taxon>
    </lineage>
</organism>
<sequence length="64" mass="6993">MYVCLCKGITDKDIKEAVRAQGVGSLRELKQLMPLGSQCGTCTKVAQKIIDDTIIDDTMFKDVG</sequence>
<dbReference type="RefSeq" id="WP_215963624.1">
    <property type="nucleotide sequence ID" value="NZ_JAQOMS010000002.1"/>
</dbReference>
<accession>A0ABT5FAC5</accession>
<reference evidence="7 8" key="1">
    <citation type="submission" date="2023-01" db="EMBL/GenBank/DDBJ databases">
        <title>Psychrosphaera sp. nov., isolated from marine algae.</title>
        <authorList>
            <person name="Bayburt H."/>
            <person name="Choi B.J."/>
            <person name="Kim J.M."/>
            <person name="Choi D.G."/>
            <person name="Jeon C.O."/>
        </authorList>
    </citation>
    <scope>NUCLEOTIDE SEQUENCE [LARGE SCALE GENOMIC DNA]</scope>
    <source>
        <strain evidence="7 8">G1-22</strain>
    </source>
</reference>
<evidence type="ECO:0000256" key="5">
    <source>
        <dbReference type="ARBA" id="ARBA00034078"/>
    </source>
</evidence>
<proteinExistence type="predicted"/>
<keyword evidence="1" id="KW-0001">2Fe-2S</keyword>
<feature type="domain" description="BFD-like [2Fe-2S]-binding" evidence="6">
    <location>
        <begin position="2"/>
        <end position="51"/>
    </location>
</feature>
<comment type="cofactor">
    <cofactor evidence="5">
        <name>[2Fe-2S] cluster</name>
        <dbReference type="ChEBI" id="CHEBI:190135"/>
    </cofactor>
</comment>
<name>A0ABT5FAC5_9GAMM</name>
<dbReference type="PANTHER" id="PTHR37424:SF1">
    <property type="entry name" value="BACTERIOFERRITIN-ASSOCIATED FERREDOXIN"/>
    <property type="match status" value="1"/>
</dbReference>